<dbReference type="Proteomes" id="UP000297245">
    <property type="component" value="Unassembled WGS sequence"/>
</dbReference>
<name>A0A4V4HDU5_DENBC</name>
<evidence type="ECO:0000313" key="2">
    <source>
        <dbReference type="EMBL" id="THU88485.1"/>
    </source>
</evidence>
<dbReference type="InterPro" id="IPR041078">
    <property type="entry name" value="Plavaka"/>
</dbReference>
<dbReference type="AlphaFoldDB" id="A0A4V4HDU5"/>
<sequence length="277" mass="31620">MHAIWALILDPKFMEAYQHGVIIKCGDGILRRIFPCFFTYSADYPEKVLLATIRTLGCCPCPHCLVEKSQIAQLGTVIFFLTRFQEFDFNVFDMLVPDVLHEFELRVWKAVLTHLLHILFAIGGDSIQILDHRFHRVPTFGCDTIRRISGNISALKQLAGRDYEDLLQLRLHSDRSIDCLEDATTDLGKSLRKFVSTVCEAYDMRELPKETAARGRQRAKLANKGNQRKGVGDSSSGKKSFNLSTYKIHSLGHYPRFIRLFGPTNNYNTQIGEPEHK</sequence>
<evidence type="ECO:0000256" key="1">
    <source>
        <dbReference type="SAM" id="MobiDB-lite"/>
    </source>
</evidence>
<accession>A0A4V4HDU5</accession>
<reference evidence="2 3" key="1">
    <citation type="journal article" date="2019" name="Nat. Ecol. Evol.">
        <title>Megaphylogeny resolves global patterns of mushroom evolution.</title>
        <authorList>
            <person name="Varga T."/>
            <person name="Krizsan K."/>
            <person name="Foldi C."/>
            <person name="Dima B."/>
            <person name="Sanchez-Garcia M."/>
            <person name="Sanchez-Ramirez S."/>
            <person name="Szollosi G.J."/>
            <person name="Szarkandi J.G."/>
            <person name="Papp V."/>
            <person name="Albert L."/>
            <person name="Andreopoulos W."/>
            <person name="Angelini C."/>
            <person name="Antonin V."/>
            <person name="Barry K.W."/>
            <person name="Bougher N.L."/>
            <person name="Buchanan P."/>
            <person name="Buyck B."/>
            <person name="Bense V."/>
            <person name="Catcheside P."/>
            <person name="Chovatia M."/>
            <person name="Cooper J."/>
            <person name="Damon W."/>
            <person name="Desjardin D."/>
            <person name="Finy P."/>
            <person name="Geml J."/>
            <person name="Haridas S."/>
            <person name="Hughes K."/>
            <person name="Justo A."/>
            <person name="Karasinski D."/>
            <person name="Kautmanova I."/>
            <person name="Kiss B."/>
            <person name="Kocsube S."/>
            <person name="Kotiranta H."/>
            <person name="LaButti K.M."/>
            <person name="Lechner B.E."/>
            <person name="Liimatainen K."/>
            <person name="Lipzen A."/>
            <person name="Lukacs Z."/>
            <person name="Mihaltcheva S."/>
            <person name="Morgado L.N."/>
            <person name="Niskanen T."/>
            <person name="Noordeloos M.E."/>
            <person name="Ohm R.A."/>
            <person name="Ortiz-Santana B."/>
            <person name="Ovrebo C."/>
            <person name="Racz N."/>
            <person name="Riley R."/>
            <person name="Savchenko A."/>
            <person name="Shiryaev A."/>
            <person name="Soop K."/>
            <person name="Spirin V."/>
            <person name="Szebenyi C."/>
            <person name="Tomsovsky M."/>
            <person name="Tulloss R.E."/>
            <person name="Uehling J."/>
            <person name="Grigoriev I.V."/>
            <person name="Vagvolgyi C."/>
            <person name="Papp T."/>
            <person name="Martin F.M."/>
            <person name="Miettinen O."/>
            <person name="Hibbett D.S."/>
            <person name="Nagy L.G."/>
        </authorList>
    </citation>
    <scope>NUCLEOTIDE SEQUENCE [LARGE SCALE GENOMIC DNA]</scope>
    <source>
        <strain evidence="2 3">CBS 962.96</strain>
    </source>
</reference>
<gene>
    <name evidence="2" type="ORF">K435DRAFT_821626</name>
</gene>
<feature type="region of interest" description="Disordered" evidence="1">
    <location>
        <begin position="210"/>
        <end position="238"/>
    </location>
</feature>
<dbReference type="OrthoDB" id="3208495at2759"/>
<keyword evidence="3" id="KW-1185">Reference proteome</keyword>
<dbReference type="EMBL" id="ML179408">
    <property type="protein sequence ID" value="THU88485.1"/>
    <property type="molecule type" value="Genomic_DNA"/>
</dbReference>
<proteinExistence type="predicted"/>
<evidence type="ECO:0000313" key="3">
    <source>
        <dbReference type="Proteomes" id="UP000297245"/>
    </source>
</evidence>
<organism evidence="2 3">
    <name type="scientific">Dendrothele bispora (strain CBS 962.96)</name>
    <dbReference type="NCBI Taxonomy" id="1314807"/>
    <lineage>
        <taxon>Eukaryota</taxon>
        <taxon>Fungi</taxon>
        <taxon>Dikarya</taxon>
        <taxon>Basidiomycota</taxon>
        <taxon>Agaricomycotina</taxon>
        <taxon>Agaricomycetes</taxon>
        <taxon>Agaricomycetidae</taxon>
        <taxon>Agaricales</taxon>
        <taxon>Agaricales incertae sedis</taxon>
        <taxon>Dendrothele</taxon>
    </lineage>
</organism>
<protein>
    <submittedName>
        <fullName evidence="2">Uncharacterized protein</fullName>
    </submittedName>
</protein>
<dbReference type="Pfam" id="PF18759">
    <property type="entry name" value="Plavaka"/>
    <property type="match status" value="1"/>
</dbReference>